<dbReference type="EMBL" id="JBEXAC010000002">
    <property type="protein sequence ID" value="MET6998467.1"/>
    <property type="molecule type" value="Genomic_DNA"/>
</dbReference>
<feature type="domain" description="Blue (type 1) copper" evidence="3">
    <location>
        <begin position="874"/>
        <end position="984"/>
    </location>
</feature>
<dbReference type="PROSITE" id="PS51257">
    <property type="entry name" value="PROKAR_LIPOPROTEIN"/>
    <property type="match status" value="1"/>
</dbReference>
<proteinExistence type="predicted"/>
<dbReference type="PANTHER" id="PTHR33546:SF1">
    <property type="entry name" value="LARGE, MULTIFUNCTIONAL SECRETED PROTEIN"/>
    <property type="match status" value="1"/>
</dbReference>
<dbReference type="SUPFAM" id="SSF50952">
    <property type="entry name" value="Soluble quinoprotein glucose dehydrogenase"/>
    <property type="match status" value="1"/>
</dbReference>
<feature type="domain" description="SGNH hydrolase-type esterase" evidence="4">
    <location>
        <begin position="52"/>
        <end position="223"/>
    </location>
</feature>
<dbReference type="SUPFAM" id="SSF52266">
    <property type="entry name" value="SGNH hydrolase"/>
    <property type="match status" value="1"/>
</dbReference>
<evidence type="ECO:0000256" key="2">
    <source>
        <dbReference type="ARBA" id="ARBA00023008"/>
    </source>
</evidence>
<dbReference type="Gene3D" id="3.40.50.1110">
    <property type="entry name" value="SGNH hydrolase"/>
    <property type="match status" value="1"/>
</dbReference>
<protein>
    <submittedName>
        <fullName evidence="6">PVC-type heme-binding CxxCH protein</fullName>
    </submittedName>
</protein>
<dbReference type="RefSeq" id="WP_354661112.1">
    <property type="nucleotide sequence ID" value="NZ_JBEXAC010000002.1"/>
</dbReference>
<evidence type="ECO:0000256" key="1">
    <source>
        <dbReference type="ARBA" id="ARBA00022723"/>
    </source>
</evidence>
<keyword evidence="1" id="KW-0479">Metal-binding</keyword>
<dbReference type="Pfam" id="PF13472">
    <property type="entry name" value="Lipase_GDSL_2"/>
    <property type="match status" value="1"/>
</dbReference>
<evidence type="ECO:0000313" key="7">
    <source>
        <dbReference type="Proteomes" id="UP001549749"/>
    </source>
</evidence>
<evidence type="ECO:0000259" key="4">
    <source>
        <dbReference type="Pfam" id="PF13472"/>
    </source>
</evidence>
<gene>
    <name evidence="6" type="ORF">ABR189_13860</name>
</gene>
<comment type="caution">
    <text evidence="6">The sequence shown here is derived from an EMBL/GenBank/DDBJ whole genome shotgun (WGS) entry which is preliminary data.</text>
</comment>
<dbReference type="PANTHER" id="PTHR33546">
    <property type="entry name" value="LARGE, MULTIFUNCTIONAL SECRETED PROTEIN-RELATED"/>
    <property type="match status" value="1"/>
</dbReference>
<dbReference type="CDD" id="cd01834">
    <property type="entry name" value="SGNH_hydrolase_like_2"/>
    <property type="match status" value="1"/>
</dbReference>
<dbReference type="InterPro" id="IPR013428">
    <property type="entry name" value="Membrane-bound_put_N"/>
</dbReference>
<sequence length="987" mass="110866">MKVNQLNFGQSLLWGICISFLVAVTGCSQPKKFEFHKGDRIAFVGNALAERMQYNGFLETYLQASYPEDELVFRNLGFTGDQVQHRPRAHKDYGDPDTHLTRVQANVIFAFFGYNESFDNTPAKFGEELAAWIDTTKQKKYNGKDIPRIVLFSPIAHEDLKNPDLPSGEENNKRLQEYTRVISEVAKAKGVVFVDLFEGSKQLYKEAKQPLTINGIHLNEEGNLQVSRLITKDLTGKVPEIGEASFTKLRQAVLNKNGCWFNRYRATDGNDVWGGRSELHGNYATLQRELQMLDTMTANRDKRIWAIAQEKKGVFPLTDEEEPFWGAWESWAVDTAIDDSNVPPPLKVETNFKDSVIYLSGQDAISKMHIAKGLEVNLFASEERFPEIANPVTVKRDTKGRIWVAAWETYPKREPLKEMKDRLVVLTDTNNDGVADSAVTFARVHNPTGFEFWNNGVIVVSAPNILFLKDTDGDGKADVRTVLLGGIDAADTHHSANNLFFGPDGFIYYQRGVFMVSNVETPWGKNQENDKPGLFRFNPRTYQFDFVVENSPNAHGISFDKWGYQFITDGTTGRAYQVYLDNNGSGTPNPEDFKTSKLLNQTVRPVPGHQILSSTHFPPEYENNFLIYNVIGFQGIKRYKLAYNNGKVWGEEIGNMLYSDDPNFRPTSGVIGDDGALYISDWQNPLIGHMQHNIRDPKRDHIHGRIYRITAKGRPLQEHVPIAGEPVEKLLDLLRHPVNEIRHLVQIELSGRDSKEVISKAQEWTKQFSANTEDGAHALLEILWLHQQLNVYNQPLLTQLQQSPVKNAVIAADRVAWFWKYQEKNMVAHAAHAHSSDTGVTAKTVHAAGEGPAGKQVDITGKSGATVIVATIPEKMRFDTKEIIIATGQSFKLTLKNVDFMPHNLVIVSPGSADEVAQAAIDLGSKGFDKAFIPDNKNILHATKLINNNEEQTLVFKAPAQPGDFPFLCTFPGHGQMMRGVIKVVKK</sequence>
<dbReference type="InterPro" id="IPR000923">
    <property type="entry name" value="BlueCu_1"/>
</dbReference>
<dbReference type="InterPro" id="IPR008972">
    <property type="entry name" value="Cupredoxin"/>
</dbReference>
<dbReference type="Gene3D" id="2.120.10.30">
    <property type="entry name" value="TolB, C-terminal domain"/>
    <property type="match status" value="1"/>
</dbReference>
<organism evidence="6 7">
    <name type="scientific">Chitinophaga defluvii</name>
    <dbReference type="NCBI Taxonomy" id="3163343"/>
    <lineage>
        <taxon>Bacteria</taxon>
        <taxon>Pseudomonadati</taxon>
        <taxon>Bacteroidota</taxon>
        <taxon>Chitinophagia</taxon>
        <taxon>Chitinophagales</taxon>
        <taxon>Chitinophagaceae</taxon>
        <taxon>Chitinophaga</taxon>
    </lineage>
</organism>
<dbReference type="Pfam" id="PF00127">
    <property type="entry name" value="Copper-bind"/>
    <property type="match status" value="1"/>
</dbReference>
<feature type="domain" description="DUF7133" evidence="5">
    <location>
        <begin position="362"/>
        <end position="712"/>
    </location>
</feature>
<dbReference type="SUPFAM" id="SSF49503">
    <property type="entry name" value="Cupredoxins"/>
    <property type="match status" value="1"/>
</dbReference>
<accession>A0ABV2T760</accession>
<reference evidence="6 7" key="1">
    <citation type="submission" date="2024-06" db="EMBL/GenBank/DDBJ databases">
        <title>Chitinophaga defluvii sp. nov., isolated from municipal sewage.</title>
        <authorList>
            <person name="Zhang L."/>
        </authorList>
    </citation>
    <scope>NUCLEOTIDE SEQUENCE [LARGE SCALE GENOMIC DNA]</scope>
    <source>
        <strain evidence="6 7">H8</strain>
    </source>
</reference>
<dbReference type="InterPro" id="IPR036514">
    <property type="entry name" value="SGNH_hydro_sf"/>
</dbReference>
<dbReference type="Pfam" id="PF23500">
    <property type="entry name" value="DUF7133"/>
    <property type="match status" value="1"/>
</dbReference>
<evidence type="ECO:0000259" key="5">
    <source>
        <dbReference type="Pfam" id="PF23500"/>
    </source>
</evidence>
<dbReference type="InterPro" id="IPR055557">
    <property type="entry name" value="DUF7133"/>
</dbReference>
<dbReference type="InterPro" id="IPR013830">
    <property type="entry name" value="SGNH_hydro"/>
</dbReference>
<dbReference type="CDD" id="cd04233">
    <property type="entry name" value="Auracyanin"/>
    <property type="match status" value="1"/>
</dbReference>
<dbReference type="InterPro" id="IPR011041">
    <property type="entry name" value="Quinoprot_gluc/sorb_DH_b-prop"/>
</dbReference>
<evidence type="ECO:0000313" key="6">
    <source>
        <dbReference type="EMBL" id="MET6998467.1"/>
    </source>
</evidence>
<keyword evidence="7" id="KW-1185">Reference proteome</keyword>
<keyword evidence="2" id="KW-0186">Copper</keyword>
<dbReference type="NCBIfam" id="TIGR02604">
    <property type="entry name" value="Piru_Ver_Nterm"/>
    <property type="match status" value="1"/>
</dbReference>
<dbReference type="InterPro" id="IPR011042">
    <property type="entry name" value="6-blade_b-propeller_TolB-like"/>
</dbReference>
<dbReference type="Proteomes" id="UP001549749">
    <property type="component" value="Unassembled WGS sequence"/>
</dbReference>
<evidence type="ECO:0000259" key="3">
    <source>
        <dbReference type="Pfam" id="PF00127"/>
    </source>
</evidence>
<dbReference type="Gene3D" id="2.60.40.420">
    <property type="entry name" value="Cupredoxins - blue copper proteins"/>
    <property type="match status" value="1"/>
</dbReference>
<name>A0ABV2T760_9BACT</name>